<comment type="caution">
    <text evidence="2">The sequence shown here is derived from an EMBL/GenBank/DDBJ whole genome shotgun (WGS) entry which is preliminary data.</text>
</comment>
<reference evidence="2" key="1">
    <citation type="submission" date="2018-01" db="EMBL/GenBank/DDBJ databases">
        <authorList>
            <person name="Mao J.F."/>
        </authorList>
    </citation>
    <scope>NUCLEOTIDE SEQUENCE</scope>
    <source>
        <strain evidence="2">Huo1</strain>
        <tissue evidence="2">Leaf</tissue>
    </source>
</reference>
<sequence length="115" mass="12820">MAIDWQHQWCNGGCQRHANDRPDDHGVMCTLTAGGGDGLRKGLQRMVDCVQLLLRQKTFAESACLRQAMKRTWRKQLMLHVAELVPRHPGRTKKQEPTTSAAAGSKSGKAGKKKR</sequence>
<feature type="region of interest" description="Disordered" evidence="1">
    <location>
        <begin position="83"/>
        <end position="115"/>
    </location>
</feature>
<accession>A0A8X8Z3X8</accession>
<dbReference type="EMBL" id="PNBA02000019">
    <property type="protein sequence ID" value="KAG6391227.1"/>
    <property type="molecule type" value="Genomic_DNA"/>
</dbReference>
<proteinExistence type="predicted"/>
<reference evidence="2" key="2">
    <citation type="submission" date="2020-08" db="EMBL/GenBank/DDBJ databases">
        <title>Plant Genome Project.</title>
        <authorList>
            <person name="Zhang R.-G."/>
        </authorList>
    </citation>
    <scope>NUCLEOTIDE SEQUENCE</scope>
    <source>
        <strain evidence="2">Huo1</strain>
        <tissue evidence="2">Leaf</tissue>
    </source>
</reference>
<evidence type="ECO:0000313" key="2">
    <source>
        <dbReference type="EMBL" id="KAG6391227.1"/>
    </source>
</evidence>
<evidence type="ECO:0000256" key="1">
    <source>
        <dbReference type="SAM" id="MobiDB-lite"/>
    </source>
</evidence>
<name>A0A8X8Z3X8_SALSN</name>
<protein>
    <submittedName>
        <fullName evidence="2">Uncharacterized protein</fullName>
    </submittedName>
</protein>
<evidence type="ECO:0000313" key="3">
    <source>
        <dbReference type="Proteomes" id="UP000298416"/>
    </source>
</evidence>
<dbReference type="Proteomes" id="UP000298416">
    <property type="component" value="Unassembled WGS sequence"/>
</dbReference>
<gene>
    <name evidence="2" type="ORF">SASPL_148980</name>
</gene>
<dbReference type="AlphaFoldDB" id="A0A8X8Z3X8"/>
<keyword evidence="3" id="KW-1185">Reference proteome</keyword>
<organism evidence="2">
    <name type="scientific">Salvia splendens</name>
    <name type="common">Scarlet sage</name>
    <dbReference type="NCBI Taxonomy" id="180675"/>
    <lineage>
        <taxon>Eukaryota</taxon>
        <taxon>Viridiplantae</taxon>
        <taxon>Streptophyta</taxon>
        <taxon>Embryophyta</taxon>
        <taxon>Tracheophyta</taxon>
        <taxon>Spermatophyta</taxon>
        <taxon>Magnoliopsida</taxon>
        <taxon>eudicotyledons</taxon>
        <taxon>Gunneridae</taxon>
        <taxon>Pentapetalae</taxon>
        <taxon>asterids</taxon>
        <taxon>lamiids</taxon>
        <taxon>Lamiales</taxon>
        <taxon>Lamiaceae</taxon>
        <taxon>Nepetoideae</taxon>
        <taxon>Mentheae</taxon>
        <taxon>Salviinae</taxon>
        <taxon>Salvia</taxon>
        <taxon>Salvia subgen. Calosphace</taxon>
        <taxon>core Calosphace</taxon>
    </lineage>
</organism>